<reference evidence="4" key="2">
    <citation type="submission" date="2020-09" db="EMBL/GenBank/DDBJ databases">
        <authorList>
            <person name="Sun Q."/>
            <person name="Zhou Y."/>
        </authorList>
    </citation>
    <scope>NUCLEOTIDE SEQUENCE</scope>
    <source>
        <strain evidence="4">CGMCC 1.15290</strain>
    </source>
</reference>
<feature type="region of interest" description="Disordered" evidence="1">
    <location>
        <begin position="50"/>
        <end position="89"/>
    </location>
</feature>
<evidence type="ECO:0000313" key="4">
    <source>
        <dbReference type="EMBL" id="GGH58756.1"/>
    </source>
</evidence>
<feature type="domain" description="YMGG-like Gly-zipper" evidence="3">
    <location>
        <begin position="88"/>
        <end position="131"/>
    </location>
</feature>
<evidence type="ECO:0000256" key="2">
    <source>
        <dbReference type="SAM" id="Phobius"/>
    </source>
</evidence>
<evidence type="ECO:0000259" key="3">
    <source>
        <dbReference type="Pfam" id="PF13441"/>
    </source>
</evidence>
<gene>
    <name evidence="4" type="ORF">GCM10011379_04790</name>
</gene>
<protein>
    <recommendedName>
        <fullName evidence="3">YMGG-like Gly-zipper domain-containing protein</fullName>
    </recommendedName>
</protein>
<comment type="caution">
    <text evidence="4">The sequence shown here is derived from an EMBL/GenBank/DDBJ whole genome shotgun (WGS) entry which is preliminary data.</text>
</comment>
<evidence type="ECO:0000256" key="1">
    <source>
        <dbReference type="SAM" id="MobiDB-lite"/>
    </source>
</evidence>
<name>A0A917INV3_9BACT</name>
<keyword evidence="2" id="KW-1133">Transmembrane helix</keyword>
<proteinExistence type="predicted"/>
<dbReference type="InterPro" id="IPR027367">
    <property type="entry name" value="Gly-zipper_YMGG"/>
</dbReference>
<dbReference type="Proteomes" id="UP000627292">
    <property type="component" value="Unassembled WGS sequence"/>
</dbReference>
<feature type="transmembrane region" description="Helical" evidence="2">
    <location>
        <begin position="114"/>
        <end position="133"/>
    </location>
</feature>
<reference evidence="4" key="1">
    <citation type="journal article" date="2014" name="Int. J. Syst. Evol. Microbiol.">
        <title>Complete genome sequence of Corynebacterium casei LMG S-19264T (=DSM 44701T), isolated from a smear-ripened cheese.</title>
        <authorList>
            <consortium name="US DOE Joint Genome Institute (JGI-PGF)"/>
            <person name="Walter F."/>
            <person name="Albersmeier A."/>
            <person name="Kalinowski J."/>
            <person name="Ruckert C."/>
        </authorList>
    </citation>
    <scope>NUCLEOTIDE SEQUENCE</scope>
    <source>
        <strain evidence="4">CGMCC 1.15290</strain>
    </source>
</reference>
<dbReference type="EMBL" id="BMIB01000001">
    <property type="protein sequence ID" value="GGH58756.1"/>
    <property type="molecule type" value="Genomic_DNA"/>
</dbReference>
<keyword evidence="5" id="KW-1185">Reference proteome</keyword>
<accession>A0A917INV3</accession>
<evidence type="ECO:0000313" key="5">
    <source>
        <dbReference type="Proteomes" id="UP000627292"/>
    </source>
</evidence>
<keyword evidence="2" id="KW-0472">Membrane</keyword>
<dbReference type="Pfam" id="PF13441">
    <property type="entry name" value="Gly-zipper_YMGG"/>
    <property type="match status" value="1"/>
</dbReference>
<feature type="compositionally biased region" description="Low complexity" evidence="1">
    <location>
        <begin position="57"/>
        <end position="80"/>
    </location>
</feature>
<dbReference type="AlphaFoldDB" id="A0A917INV3"/>
<sequence length="143" mass="14100">MATLSVACKSKSSADEIGIAKQATIDSVNAVNNARQQVIDSVNLEKIEQAKQEKANGSRLRSGSSSSSGSSASTSAPATTQQKKGWSSTAKGAVIGAGAGALTGALVSKQKGTGAIVGGVLGAGAGAATGAIIDKNKKKKQQQ</sequence>
<feature type="transmembrane region" description="Helical" evidence="2">
    <location>
        <begin position="90"/>
        <end position="108"/>
    </location>
</feature>
<keyword evidence="2" id="KW-0812">Transmembrane</keyword>
<organism evidence="4 5">
    <name type="scientific">Filimonas zeae</name>
    <dbReference type="NCBI Taxonomy" id="1737353"/>
    <lineage>
        <taxon>Bacteria</taxon>
        <taxon>Pseudomonadati</taxon>
        <taxon>Bacteroidota</taxon>
        <taxon>Chitinophagia</taxon>
        <taxon>Chitinophagales</taxon>
        <taxon>Chitinophagaceae</taxon>
        <taxon>Filimonas</taxon>
    </lineage>
</organism>